<dbReference type="SUPFAM" id="SSF48208">
    <property type="entry name" value="Six-hairpin glycosidases"/>
    <property type="match status" value="1"/>
</dbReference>
<keyword evidence="3" id="KW-1185">Reference proteome</keyword>
<gene>
    <name evidence="2" type="ORF">GT003_18045</name>
</gene>
<name>A0A7X5BZV1_9BACL</name>
<dbReference type="GO" id="GO:0005975">
    <property type="term" value="P:carbohydrate metabolic process"/>
    <property type="evidence" value="ECO:0007669"/>
    <property type="project" value="InterPro"/>
</dbReference>
<sequence length="785" mass="87851">MFQEALPLWPSGLAESMNVTCGIKARFMSDRQSPALVRVTASSRYRVFVNGLFCGHGPATGPHGYYRVDEWNLAPYLSSGENHVAIETAGYNVNSFYVLDQPSFVQAEIEQGGRIEAATGSEGHPFDVFVLPERVRRVQRYSFQRAFIEAYEFTPGVHDWRSSEALPAAPAPWELQAEKQLLPRRVGYPRFEVALPTDILATGNFAVSDSPAPPWRDRSLTGVGPAFKGYRVEELALLPTDEIGKLAMTGWSRETKRYEGQSLPLQAGEAALFAFGRNLTGFVGLEWTVSEKSRIALTFDEILTEDGDVDHLRLDVANVIYASCEPGTYSLESLEPYTLQYLKVLVLEGGCLITGSSIREYANPYADRGLFASSDDTLNAVFEAARESFRQNAVDVFMDCPSRERAGWLCDSFFTARVEADLTGDSIIERNFFENYLLPDSFAFLPEGMIPMCYPADHNDGVFIPNWALWFVLQLEEFRDRGGDEATIAALRPRVDALFRYFAGFRNEFGLLENLESWVFIEWSKANEFISGINYPTNMLYAAALAAAGRIYGEEAYAEEAAAVKQTVREHSFDGTFFVDQAIEDEQGEIEITDHRTEVCQYYAAYFGIADAEELPAWFESLMRDFSPSRNADEPYVADIRDVHPANAFVGYYLRMELLSRHGPSAQLLEEIKAFFGKMAFRTGTLWEHNGTQASCNHGFASHVVRALYRDALGIQSLNRDQGTLDVVFTDNGLTSCSGMMPTPVGDIALSWRVENDTIYYRLKVPPTMAVSVENRSGKQLVGEE</sequence>
<dbReference type="Pfam" id="PF17389">
    <property type="entry name" value="Bac_rhamnosid6H"/>
    <property type="match status" value="1"/>
</dbReference>
<reference evidence="2 3" key="1">
    <citation type="submission" date="2020-01" db="EMBL/GenBank/DDBJ databases">
        <title>Paenibacillus soybeanensis sp. nov. isolated from the nodules of soybean (Glycine max(L.) Merr).</title>
        <authorList>
            <person name="Wang H."/>
        </authorList>
    </citation>
    <scope>NUCLEOTIDE SEQUENCE [LARGE SCALE GENOMIC DNA]</scope>
    <source>
        <strain evidence="2 3">DSM 23054</strain>
    </source>
</reference>
<dbReference type="InterPro" id="IPR008928">
    <property type="entry name" value="6-hairpin_glycosidase_sf"/>
</dbReference>
<evidence type="ECO:0000259" key="1">
    <source>
        <dbReference type="Pfam" id="PF17389"/>
    </source>
</evidence>
<dbReference type="RefSeq" id="WP_161700331.1">
    <property type="nucleotide sequence ID" value="NZ_JAAAMU010000009.1"/>
</dbReference>
<dbReference type="Gene3D" id="2.60.420.10">
    <property type="entry name" value="Maltose phosphorylase, domain 3"/>
    <property type="match status" value="1"/>
</dbReference>
<organism evidence="2 3">
    <name type="scientific">Paenibacillus sacheonensis</name>
    <dbReference type="NCBI Taxonomy" id="742054"/>
    <lineage>
        <taxon>Bacteria</taxon>
        <taxon>Bacillati</taxon>
        <taxon>Bacillota</taxon>
        <taxon>Bacilli</taxon>
        <taxon>Bacillales</taxon>
        <taxon>Paenibacillaceae</taxon>
        <taxon>Paenibacillus</taxon>
    </lineage>
</organism>
<dbReference type="AlphaFoldDB" id="A0A7X5BZV1"/>
<dbReference type="Proteomes" id="UP000558113">
    <property type="component" value="Unassembled WGS sequence"/>
</dbReference>
<dbReference type="InterPro" id="IPR012341">
    <property type="entry name" value="6hp_glycosidase-like_sf"/>
</dbReference>
<protein>
    <recommendedName>
        <fullName evidence="1">Alpha-L-rhamnosidase six-hairpin glycosidase domain-containing protein</fullName>
    </recommendedName>
</protein>
<dbReference type="Gene3D" id="1.50.10.10">
    <property type="match status" value="1"/>
</dbReference>
<feature type="domain" description="Alpha-L-rhamnosidase six-hairpin glycosidase" evidence="1">
    <location>
        <begin position="368"/>
        <end position="614"/>
    </location>
</feature>
<evidence type="ECO:0000313" key="2">
    <source>
        <dbReference type="EMBL" id="NBC70906.1"/>
    </source>
</evidence>
<dbReference type="PANTHER" id="PTHR34987">
    <property type="entry name" value="C, PUTATIVE (AFU_ORTHOLOGUE AFUA_3G02880)-RELATED"/>
    <property type="match status" value="1"/>
</dbReference>
<dbReference type="InterPro" id="IPR035396">
    <property type="entry name" value="Bac_rhamnosid6H"/>
</dbReference>
<proteinExistence type="predicted"/>
<dbReference type="Gene3D" id="2.60.120.260">
    <property type="entry name" value="Galactose-binding domain-like"/>
    <property type="match status" value="2"/>
</dbReference>
<comment type="caution">
    <text evidence="2">The sequence shown here is derived from an EMBL/GenBank/DDBJ whole genome shotgun (WGS) entry which is preliminary data.</text>
</comment>
<dbReference type="EMBL" id="JAAAMU010000009">
    <property type="protein sequence ID" value="NBC70906.1"/>
    <property type="molecule type" value="Genomic_DNA"/>
</dbReference>
<accession>A0A7X5BZV1</accession>
<evidence type="ECO:0000313" key="3">
    <source>
        <dbReference type="Proteomes" id="UP000558113"/>
    </source>
</evidence>
<dbReference type="OrthoDB" id="9815108at2"/>
<dbReference type="PANTHER" id="PTHR34987:SF2">
    <property type="entry name" value="B, PUTATIVE (AFU_ORTHOLOGUE AFUA_7G05040)-RELATED"/>
    <property type="match status" value="1"/>
</dbReference>